<dbReference type="AlphaFoldDB" id="A0A1I5DBT5"/>
<name>A0A1I5DBT5_9FLAO</name>
<dbReference type="EMBL" id="FOVL01000033">
    <property type="protein sequence ID" value="SFN96662.1"/>
    <property type="molecule type" value="Genomic_DNA"/>
</dbReference>
<reference evidence="1 2" key="1">
    <citation type="submission" date="2016-10" db="EMBL/GenBank/DDBJ databases">
        <authorList>
            <person name="de Groot N.N."/>
        </authorList>
    </citation>
    <scope>NUCLEOTIDE SEQUENCE [LARGE SCALE GENOMIC DNA]</scope>
    <source>
        <strain evidence="1 2">DSM 17794</strain>
    </source>
</reference>
<gene>
    <name evidence="1" type="ORF">SAMN05660413_03266</name>
</gene>
<evidence type="ECO:0000313" key="1">
    <source>
        <dbReference type="EMBL" id="SFN96662.1"/>
    </source>
</evidence>
<keyword evidence="2" id="KW-1185">Reference proteome</keyword>
<accession>A0A1I5DBT5</accession>
<organism evidence="1 2">
    <name type="scientific">Salegentibacter flavus</name>
    <dbReference type="NCBI Taxonomy" id="287099"/>
    <lineage>
        <taxon>Bacteria</taxon>
        <taxon>Pseudomonadati</taxon>
        <taxon>Bacteroidota</taxon>
        <taxon>Flavobacteriia</taxon>
        <taxon>Flavobacteriales</taxon>
        <taxon>Flavobacteriaceae</taxon>
        <taxon>Salegentibacter</taxon>
    </lineage>
</organism>
<proteinExistence type="predicted"/>
<protein>
    <submittedName>
        <fullName evidence="1">Uncharacterized protein</fullName>
    </submittedName>
</protein>
<sequence>MLSRIIIGFTRNLYVMTYKIELLSPISKLNTYYKFTYPVFKAYILPRFPS</sequence>
<dbReference type="Proteomes" id="UP000199153">
    <property type="component" value="Unassembled WGS sequence"/>
</dbReference>
<evidence type="ECO:0000313" key="2">
    <source>
        <dbReference type="Proteomes" id="UP000199153"/>
    </source>
</evidence>